<gene>
    <name evidence="1" type="ORF">HPB49_003614</name>
</gene>
<dbReference type="Proteomes" id="UP000821865">
    <property type="component" value="Chromosome 5"/>
</dbReference>
<name>A0ACB8CP64_DERSI</name>
<sequence length="135" mass="15428">MKQSQGLAASRDDNVRDLDAGGEDFTAASFGLWSEEETKLLLDYYTTYTRQVGPHDRFKTKKLMYEEIAREMSRVLNTQRTPEQCRSRLTTLRKQRRKADKNYEASGDVGCCAPREAESAVDDVLVPEVILECEK</sequence>
<keyword evidence="2" id="KW-1185">Reference proteome</keyword>
<protein>
    <submittedName>
        <fullName evidence="1">Uncharacterized protein</fullName>
    </submittedName>
</protein>
<comment type="caution">
    <text evidence="1">The sequence shown here is derived from an EMBL/GenBank/DDBJ whole genome shotgun (WGS) entry which is preliminary data.</text>
</comment>
<proteinExistence type="predicted"/>
<accession>A0ACB8CP64</accession>
<organism evidence="1 2">
    <name type="scientific">Dermacentor silvarum</name>
    <name type="common">Tick</name>
    <dbReference type="NCBI Taxonomy" id="543639"/>
    <lineage>
        <taxon>Eukaryota</taxon>
        <taxon>Metazoa</taxon>
        <taxon>Ecdysozoa</taxon>
        <taxon>Arthropoda</taxon>
        <taxon>Chelicerata</taxon>
        <taxon>Arachnida</taxon>
        <taxon>Acari</taxon>
        <taxon>Parasitiformes</taxon>
        <taxon>Ixodida</taxon>
        <taxon>Ixodoidea</taxon>
        <taxon>Ixodidae</taxon>
        <taxon>Rhipicephalinae</taxon>
        <taxon>Dermacentor</taxon>
    </lineage>
</organism>
<reference evidence="1" key="1">
    <citation type="submission" date="2020-05" db="EMBL/GenBank/DDBJ databases">
        <title>Large-scale comparative analyses of tick genomes elucidate their genetic diversity and vector capacities.</title>
        <authorList>
            <person name="Jia N."/>
            <person name="Wang J."/>
            <person name="Shi W."/>
            <person name="Du L."/>
            <person name="Sun Y."/>
            <person name="Zhan W."/>
            <person name="Jiang J."/>
            <person name="Wang Q."/>
            <person name="Zhang B."/>
            <person name="Ji P."/>
            <person name="Sakyi L.B."/>
            <person name="Cui X."/>
            <person name="Yuan T."/>
            <person name="Jiang B."/>
            <person name="Yang W."/>
            <person name="Lam T.T.-Y."/>
            <person name="Chang Q."/>
            <person name="Ding S."/>
            <person name="Wang X."/>
            <person name="Zhu J."/>
            <person name="Ruan X."/>
            <person name="Zhao L."/>
            <person name="Wei J."/>
            <person name="Que T."/>
            <person name="Du C."/>
            <person name="Cheng J."/>
            <person name="Dai P."/>
            <person name="Han X."/>
            <person name="Huang E."/>
            <person name="Gao Y."/>
            <person name="Liu J."/>
            <person name="Shao H."/>
            <person name="Ye R."/>
            <person name="Li L."/>
            <person name="Wei W."/>
            <person name="Wang X."/>
            <person name="Wang C."/>
            <person name="Yang T."/>
            <person name="Huo Q."/>
            <person name="Li W."/>
            <person name="Guo W."/>
            <person name="Chen H."/>
            <person name="Zhou L."/>
            <person name="Ni X."/>
            <person name="Tian J."/>
            <person name="Zhou Y."/>
            <person name="Sheng Y."/>
            <person name="Liu T."/>
            <person name="Pan Y."/>
            <person name="Xia L."/>
            <person name="Li J."/>
            <person name="Zhao F."/>
            <person name="Cao W."/>
        </authorList>
    </citation>
    <scope>NUCLEOTIDE SEQUENCE</scope>
    <source>
        <strain evidence="1">Dsil-2018</strain>
    </source>
</reference>
<evidence type="ECO:0000313" key="2">
    <source>
        <dbReference type="Proteomes" id="UP000821865"/>
    </source>
</evidence>
<evidence type="ECO:0000313" key="1">
    <source>
        <dbReference type="EMBL" id="KAH7948939.1"/>
    </source>
</evidence>
<dbReference type="EMBL" id="CM023474">
    <property type="protein sequence ID" value="KAH7948939.1"/>
    <property type="molecule type" value="Genomic_DNA"/>
</dbReference>